<gene>
    <name evidence="2" type="ORF">B9Z19DRAFT_1063863</name>
</gene>
<dbReference type="AlphaFoldDB" id="A0A2T6ZWK4"/>
<name>A0A2T6ZWK4_TUBBO</name>
<dbReference type="Proteomes" id="UP000244722">
    <property type="component" value="Unassembled WGS sequence"/>
</dbReference>
<feature type="chain" id="PRO_5015556098" description="Secreted protein" evidence="1">
    <location>
        <begin position="25"/>
        <end position="131"/>
    </location>
</feature>
<dbReference type="EMBL" id="NESQ01000078">
    <property type="protein sequence ID" value="PUU79872.1"/>
    <property type="molecule type" value="Genomic_DNA"/>
</dbReference>
<evidence type="ECO:0000313" key="3">
    <source>
        <dbReference type="Proteomes" id="UP000244722"/>
    </source>
</evidence>
<evidence type="ECO:0000256" key="1">
    <source>
        <dbReference type="SAM" id="SignalP"/>
    </source>
</evidence>
<proteinExistence type="predicted"/>
<comment type="caution">
    <text evidence="2">The sequence shown here is derived from an EMBL/GenBank/DDBJ whole genome shotgun (WGS) entry which is preliminary data.</text>
</comment>
<protein>
    <recommendedName>
        <fullName evidence="4">Secreted protein</fullName>
    </recommendedName>
</protein>
<feature type="signal peptide" evidence="1">
    <location>
        <begin position="1"/>
        <end position="24"/>
    </location>
</feature>
<accession>A0A2T6ZWK4</accession>
<evidence type="ECO:0008006" key="4">
    <source>
        <dbReference type="Google" id="ProtNLM"/>
    </source>
</evidence>
<reference evidence="2 3" key="1">
    <citation type="submission" date="2017-04" db="EMBL/GenBank/DDBJ databases">
        <title>Draft genome sequence of Tuber borchii Vittad., a whitish edible truffle.</title>
        <authorList>
            <consortium name="DOE Joint Genome Institute"/>
            <person name="Murat C."/>
            <person name="Kuo A."/>
            <person name="Barry K.W."/>
            <person name="Clum A."/>
            <person name="Dockter R.B."/>
            <person name="Fauchery L."/>
            <person name="Iotti M."/>
            <person name="Kohler A."/>
            <person name="Labutti K."/>
            <person name="Lindquist E.A."/>
            <person name="Lipzen A."/>
            <person name="Ohm R.A."/>
            <person name="Wang M."/>
            <person name="Grigoriev I.V."/>
            <person name="Zambonelli A."/>
            <person name="Martin F.M."/>
        </authorList>
    </citation>
    <scope>NUCLEOTIDE SEQUENCE [LARGE SCALE GENOMIC DNA]</scope>
    <source>
        <strain evidence="2 3">Tbo3840</strain>
    </source>
</reference>
<keyword evidence="1" id="KW-0732">Signal</keyword>
<evidence type="ECO:0000313" key="2">
    <source>
        <dbReference type="EMBL" id="PUU79872.1"/>
    </source>
</evidence>
<keyword evidence="3" id="KW-1185">Reference proteome</keyword>
<organism evidence="2 3">
    <name type="scientific">Tuber borchii</name>
    <name type="common">White truffle</name>
    <dbReference type="NCBI Taxonomy" id="42251"/>
    <lineage>
        <taxon>Eukaryota</taxon>
        <taxon>Fungi</taxon>
        <taxon>Dikarya</taxon>
        <taxon>Ascomycota</taxon>
        <taxon>Pezizomycotina</taxon>
        <taxon>Pezizomycetes</taxon>
        <taxon>Pezizales</taxon>
        <taxon>Tuberaceae</taxon>
        <taxon>Tuber</taxon>
    </lineage>
</organism>
<sequence length="131" mass="14090">MSRLAPLPSRPLSPLLLLSQLILANLFLSPPPFPPPRKDQTYRLRSVTILQSHLLTPTPACLLREAAVAIALVQRTLLAHTILECGARDQALTVLVCLQDIGKLFLRGFRGLGEALRGVLGPDVGVAITVG</sequence>